<name>F4PT45_CACFS</name>
<dbReference type="RefSeq" id="XP_004359471.1">
    <property type="nucleotide sequence ID" value="XM_004359414.1"/>
</dbReference>
<reference evidence="2" key="1">
    <citation type="journal article" date="2011" name="Genome Res.">
        <title>Phylogeny-wide analysis of social amoeba genomes highlights ancient origins for complex intercellular communication.</title>
        <authorList>
            <person name="Heidel A.J."/>
            <person name="Lawal H.M."/>
            <person name="Felder M."/>
            <person name="Schilde C."/>
            <person name="Helps N.R."/>
            <person name="Tunggal B."/>
            <person name="Rivero F."/>
            <person name="John U."/>
            <person name="Schleicher M."/>
            <person name="Eichinger L."/>
            <person name="Platzer M."/>
            <person name="Noegel A.A."/>
            <person name="Schaap P."/>
            <person name="Gloeckner G."/>
        </authorList>
    </citation>
    <scope>NUCLEOTIDE SEQUENCE [LARGE SCALE GENOMIC DNA]</scope>
    <source>
        <strain evidence="2">SH3</strain>
    </source>
</reference>
<protein>
    <submittedName>
        <fullName evidence="1">Uncharacterized protein</fullName>
    </submittedName>
</protein>
<proteinExistence type="predicted"/>
<dbReference type="Proteomes" id="UP000007797">
    <property type="component" value="Unassembled WGS sequence"/>
</dbReference>
<dbReference type="GeneID" id="14873554"/>
<evidence type="ECO:0000313" key="1">
    <source>
        <dbReference type="EMBL" id="EGG21621.1"/>
    </source>
</evidence>
<dbReference type="EMBL" id="GL883010">
    <property type="protein sequence ID" value="EGG21621.1"/>
    <property type="molecule type" value="Genomic_DNA"/>
</dbReference>
<dbReference type="KEGG" id="dfa:DFA_01507"/>
<gene>
    <name evidence="1" type="ORF">DFA_01507</name>
</gene>
<dbReference type="AlphaFoldDB" id="F4PT45"/>
<keyword evidence="2" id="KW-1185">Reference proteome</keyword>
<evidence type="ECO:0000313" key="2">
    <source>
        <dbReference type="Proteomes" id="UP000007797"/>
    </source>
</evidence>
<sequence length="42" mass="4910">MTINRSMKYSSNGIVAFYSNSYKLKVLDFRVLCEGRGWGNRF</sequence>
<organism evidence="1 2">
    <name type="scientific">Cavenderia fasciculata</name>
    <name type="common">Slime mold</name>
    <name type="synonym">Dictyostelium fasciculatum</name>
    <dbReference type="NCBI Taxonomy" id="261658"/>
    <lineage>
        <taxon>Eukaryota</taxon>
        <taxon>Amoebozoa</taxon>
        <taxon>Evosea</taxon>
        <taxon>Eumycetozoa</taxon>
        <taxon>Dictyostelia</taxon>
        <taxon>Acytosteliales</taxon>
        <taxon>Cavenderiaceae</taxon>
        <taxon>Cavenderia</taxon>
    </lineage>
</organism>
<accession>F4PT45</accession>